<proteinExistence type="inferred from homology"/>
<reference key="1">
    <citation type="submission" date="2010-11" db="EMBL/GenBank/DDBJ databases">
        <title>The complete genome of Paludibacter propionicigenes DSM 17365.</title>
        <authorList>
            <consortium name="US DOE Joint Genome Institute (JGI-PGF)"/>
            <person name="Lucas S."/>
            <person name="Copeland A."/>
            <person name="Lapidus A."/>
            <person name="Bruce D."/>
            <person name="Goodwin L."/>
            <person name="Pitluck S."/>
            <person name="Kyrpides N."/>
            <person name="Mavromatis K."/>
            <person name="Ivanova N."/>
            <person name="Munk A.C."/>
            <person name="Brettin T."/>
            <person name="Detter J.C."/>
            <person name="Han C."/>
            <person name="Tapia R."/>
            <person name="Land M."/>
            <person name="Hauser L."/>
            <person name="Markowitz V."/>
            <person name="Cheng J.-F."/>
            <person name="Hugenholtz P."/>
            <person name="Woyke T."/>
            <person name="Wu D."/>
            <person name="Gronow S."/>
            <person name="Wellnitz S."/>
            <person name="Brambilla E."/>
            <person name="Klenk H.-P."/>
            <person name="Eisen J.A."/>
        </authorList>
    </citation>
    <scope>NUCLEOTIDE SEQUENCE</scope>
    <source>
        <strain>WB4</strain>
    </source>
</reference>
<evidence type="ECO:0000256" key="4">
    <source>
        <dbReference type="ARBA" id="ARBA00023002"/>
    </source>
</evidence>
<dbReference type="HOGENOM" id="CLU_009629_3_0_10"/>
<dbReference type="InterPro" id="IPR002937">
    <property type="entry name" value="Amino_oxidase"/>
</dbReference>
<keyword evidence="6" id="KW-0963">Cytoplasm</keyword>
<dbReference type="GO" id="GO:0004729">
    <property type="term" value="F:oxygen-dependent protoporphyrinogen oxidase activity"/>
    <property type="evidence" value="ECO:0007669"/>
    <property type="project" value="UniProtKB-UniRule"/>
</dbReference>
<keyword evidence="5 6" id="KW-0350">Heme biosynthesis</keyword>
<dbReference type="OrthoDB" id="9805195at2"/>
<dbReference type="NCBIfam" id="TIGR00562">
    <property type="entry name" value="proto_IX_ox"/>
    <property type="match status" value="1"/>
</dbReference>
<dbReference type="STRING" id="694427.Palpr_2577"/>
<evidence type="ECO:0000259" key="7">
    <source>
        <dbReference type="Pfam" id="PF01593"/>
    </source>
</evidence>
<accession>E4T7L5</accession>
<comment type="subcellular location">
    <subcellularLocation>
        <location evidence="6">Cytoplasm</location>
    </subcellularLocation>
</comment>
<protein>
    <recommendedName>
        <fullName evidence="6">Coproporphyrinogen III oxidase</fullName>
        <ecNumber evidence="6">1.3.3.15</ecNumber>
    </recommendedName>
</protein>
<evidence type="ECO:0000256" key="2">
    <source>
        <dbReference type="ARBA" id="ARBA00022630"/>
    </source>
</evidence>
<evidence type="ECO:0000256" key="6">
    <source>
        <dbReference type="RuleBase" id="RU364052"/>
    </source>
</evidence>
<dbReference type="Gene3D" id="1.10.3110.10">
    <property type="entry name" value="protoporphyrinogen ix oxidase, domain 3"/>
    <property type="match status" value="1"/>
</dbReference>
<comment type="catalytic activity">
    <reaction evidence="6">
        <text>coproporphyrinogen III + 3 O2 = coproporphyrin III + 3 H2O2</text>
        <dbReference type="Rhea" id="RHEA:43436"/>
        <dbReference type="ChEBI" id="CHEBI:15379"/>
        <dbReference type="ChEBI" id="CHEBI:16240"/>
        <dbReference type="ChEBI" id="CHEBI:57309"/>
        <dbReference type="ChEBI" id="CHEBI:131725"/>
        <dbReference type="EC" id="1.3.3.15"/>
    </reaction>
</comment>
<dbReference type="eggNOG" id="COG1232">
    <property type="taxonomic scope" value="Bacteria"/>
</dbReference>
<keyword evidence="3 6" id="KW-0274">FAD</keyword>
<sequence>MTQTTPQTTDVVIIGAGLTGLTTAYYLQKNQKEFLVFEKQTRIGGVIHSTRENGFLYENGPNTGVVGNTAVVELFEELEQAGKCKPELAGKNVNKRFILKNAKWECMPLGPKDAITTPLFSLWDKFRILGEPFRAKGKNPNESLASFVKRRMGQSFLDYAIDPFIGGVYAGDPNYLTTRFAVPKIYNLEQNYGSLIGGSMKKPMKEKKTELEKRVNRKTFSMEGGLGNMTTALYESAGKDKFVLGANNIQVQPTNGGFQVSYENGAGESLVIHAKKVISTTGAFVLEETMPFIEKDLLRKIDSLIYTKVIEVALGFNRWEGIKLDGFGGLIPSKEKRDILGVLYMSSLFEGRAPELGALLSVFLGGVRRQDLMLLNDEGVRQIVEKEFKALMGVNRFNPDFIKIIRHNHAIPQYGPDSAERFAAVEELEKMYPGLQIGGNLRGGIGMADRIKQGKELAQTAL</sequence>
<comment type="function">
    <text evidence="6">Involved in coproporphyrin-dependent heme b biosynthesis. Catalyzes the oxidation of coproporphyrinogen III to coproporphyrin III.</text>
</comment>
<evidence type="ECO:0000256" key="5">
    <source>
        <dbReference type="ARBA" id="ARBA00023133"/>
    </source>
</evidence>
<comment type="pathway">
    <text evidence="6">Porphyrin-containing compound metabolism; protoheme biosynthesis.</text>
</comment>
<dbReference type="GO" id="GO:0006783">
    <property type="term" value="P:heme biosynthetic process"/>
    <property type="evidence" value="ECO:0007669"/>
    <property type="project" value="UniProtKB-UniRule"/>
</dbReference>
<dbReference type="Pfam" id="PF01593">
    <property type="entry name" value="Amino_oxidase"/>
    <property type="match status" value="1"/>
</dbReference>
<dbReference type="EC" id="1.3.3.15" evidence="6"/>
<dbReference type="PANTHER" id="PTHR42923:SF3">
    <property type="entry name" value="PROTOPORPHYRINOGEN OXIDASE"/>
    <property type="match status" value="1"/>
</dbReference>
<feature type="domain" description="Amine oxidase" evidence="7">
    <location>
        <begin position="18"/>
        <end position="440"/>
    </location>
</feature>
<dbReference type="InterPro" id="IPR004572">
    <property type="entry name" value="Protoporphyrinogen_oxidase"/>
</dbReference>
<evidence type="ECO:0000256" key="3">
    <source>
        <dbReference type="ARBA" id="ARBA00022827"/>
    </source>
</evidence>
<dbReference type="PANTHER" id="PTHR42923">
    <property type="entry name" value="PROTOPORPHYRINOGEN OXIDASE"/>
    <property type="match status" value="1"/>
</dbReference>
<dbReference type="KEGG" id="ppn:Palpr_2577"/>
<dbReference type="Proteomes" id="UP000008718">
    <property type="component" value="Chromosome"/>
</dbReference>
<dbReference type="Gene3D" id="3.90.660.20">
    <property type="entry name" value="Protoporphyrinogen oxidase, mitochondrial, domain 2"/>
    <property type="match status" value="1"/>
</dbReference>
<dbReference type="UniPathway" id="UPA00252"/>
<dbReference type="InterPro" id="IPR050464">
    <property type="entry name" value="Zeta_carotene_desat/Oxidored"/>
</dbReference>
<dbReference type="EMBL" id="CP002345">
    <property type="protein sequence ID" value="ADQ80709.1"/>
    <property type="molecule type" value="Genomic_DNA"/>
</dbReference>
<dbReference type="InterPro" id="IPR036188">
    <property type="entry name" value="FAD/NAD-bd_sf"/>
</dbReference>
<comment type="similarity">
    <text evidence="6">Belongs to the protoporphyrinogen/coproporphyrinogen oxidase family. Coproporphyrinogen III oxidase subfamily.</text>
</comment>
<dbReference type="RefSeq" id="WP_013446078.1">
    <property type="nucleotide sequence ID" value="NC_014734.1"/>
</dbReference>
<keyword evidence="2 6" id="KW-0285">Flavoprotein</keyword>
<name>E4T7L5_PALPW</name>
<reference evidence="8 9" key="2">
    <citation type="journal article" date="2011" name="Stand. Genomic Sci.">
        <title>Complete genome sequence of Paludibacter propionicigenes type strain (WB4).</title>
        <authorList>
            <person name="Gronow S."/>
            <person name="Munk C."/>
            <person name="Lapidus A."/>
            <person name="Nolan M."/>
            <person name="Lucas S."/>
            <person name="Hammon N."/>
            <person name="Deshpande S."/>
            <person name="Cheng J.F."/>
            <person name="Tapia R."/>
            <person name="Han C."/>
            <person name="Goodwin L."/>
            <person name="Pitluck S."/>
            <person name="Liolios K."/>
            <person name="Ivanova N."/>
            <person name="Mavromatis K."/>
            <person name="Mikhailova N."/>
            <person name="Pati A."/>
            <person name="Chen A."/>
            <person name="Palaniappan K."/>
            <person name="Land M."/>
            <person name="Hauser L."/>
            <person name="Chang Y.J."/>
            <person name="Jeffries C.D."/>
            <person name="Brambilla E."/>
            <person name="Rohde M."/>
            <person name="Goker M."/>
            <person name="Detter J.C."/>
            <person name="Woyke T."/>
            <person name="Bristow J."/>
            <person name="Eisen J.A."/>
            <person name="Markowitz V."/>
            <person name="Hugenholtz P."/>
            <person name="Kyrpides N.C."/>
            <person name="Klenk H.P."/>
        </authorList>
    </citation>
    <scope>NUCLEOTIDE SEQUENCE [LARGE SCALE GENOMIC DNA]</scope>
    <source>
        <strain evidence="9">DSM 17365 / JCM 13257 / WB4</strain>
    </source>
</reference>
<evidence type="ECO:0000313" key="9">
    <source>
        <dbReference type="Proteomes" id="UP000008718"/>
    </source>
</evidence>
<evidence type="ECO:0000256" key="1">
    <source>
        <dbReference type="ARBA" id="ARBA00001974"/>
    </source>
</evidence>
<organism evidence="8 9">
    <name type="scientific">Paludibacter propionicigenes (strain DSM 17365 / JCM 13257 / WB4)</name>
    <dbReference type="NCBI Taxonomy" id="694427"/>
    <lineage>
        <taxon>Bacteria</taxon>
        <taxon>Pseudomonadati</taxon>
        <taxon>Bacteroidota</taxon>
        <taxon>Bacteroidia</taxon>
        <taxon>Bacteroidales</taxon>
        <taxon>Paludibacteraceae</taxon>
        <taxon>Paludibacter</taxon>
    </lineage>
</organism>
<evidence type="ECO:0000313" key="8">
    <source>
        <dbReference type="EMBL" id="ADQ80709.1"/>
    </source>
</evidence>
<dbReference type="SUPFAM" id="SSF54373">
    <property type="entry name" value="FAD-linked reductases, C-terminal domain"/>
    <property type="match status" value="1"/>
</dbReference>
<dbReference type="SUPFAM" id="SSF51905">
    <property type="entry name" value="FAD/NAD(P)-binding domain"/>
    <property type="match status" value="1"/>
</dbReference>
<comment type="cofactor">
    <cofactor evidence="1 6">
        <name>FAD</name>
        <dbReference type="ChEBI" id="CHEBI:57692"/>
    </cofactor>
</comment>
<dbReference type="Gene3D" id="3.50.50.60">
    <property type="entry name" value="FAD/NAD(P)-binding domain"/>
    <property type="match status" value="1"/>
</dbReference>
<gene>
    <name evidence="8" type="ordered locus">Palpr_2577</name>
</gene>
<dbReference type="GO" id="GO:0005737">
    <property type="term" value="C:cytoplasm"/>
    <property type="evidence" value="ECO:0007669"/>
    <property type="project" value="UniProtKB-SubCell"/>
</dbReference>
<dbReference type="AlphaFoldDB" id="E4T7L5"/>
<keyword evidence="9" id="KW-1185">Reference proteome</keyword>
<keyword evidence="4 6" id="KW-0560">Oxidoreductase</keyword>